<evidence type="ECO:0000313" key="6">
    <source>
        <dbReference type="EMBL" id="KYO54365.1"/>
    </source>
</evidence>
<protein>
    <submittedName>
        <fullName evidence="6">Branched-chain amino acid ABC transporter substrate-binding protein</fullName>
    </submittedName>
</protein>
<feature type="signal peptide" evidence="3">
    <location>
        <begin position="1"/>
        <end position="24"/>
    </location>
</feature>
<evidence type="ECO:0000313" key="5">
    <source>
        <dbReference type="EMBL" id="HAE50650.1"/>
    </source>
</evidence>
<reference evidence="5 8" key="2">
    <citation type="journal article" date="2018" name="Nat. Biotechnol.">
        <title>A standardized bacterial taxonomy based on genome phylogeny substantially revises the tree of life.</title>
        <authorList>
            <person name="Parks D.H."/>
            <person name="Chuvochina M."/>
            <person name="Waite D.W."/>
            <person name="Rinke C."/>
            <person name="Skarshewski A."/>
            <person name="Chaumeil P.A."/>
            <person name="Hugenholtz P."/>
        </authorList>
    </citation>
    <scope>NUCLEOTIDE SEQUENCE [LARGE SCALE GENOMIC DNA]</scope>
    <source>
        <strain evidence="5">UBA8739</strain>
    </source>
</reference>
<feature type="domain" description="Leucine-binding protein" evidence="4">
    <location>
        <begin position="27"/>
        <end position="385"/>
    </location>
</feature>
<comment type="similarity">
    <text evidence="1">Belongs to the leucine-binding protein family.</text>
</comment>
<dbReference type="AlphaFoldDB" id="A0A162LCP2"/>
<keyword evidence="2 3" id="KW-0732">Signal</keyword>
<dbReference type="Gene3D" id="3.40.50.2300">
    <property type="match status" value="2"/>
</dbReference>
<sequence length="407" mass="44084">MPMKTLSGALAAVLIAGTATAALADDVKIGNLVDFTGATSTVSKPFSEGKAAAFDWINAHGGVNGKKIVYDTVDYSYQAPRAIAAYKRWVSEFGAVAIAGWGTADTEALVGFLVKDEMPYISGSYSAHLTDPTGKTSKAATPYNFFYNVSYSDGLRGMLQWALEDWKKKGGQGTPKYVHMGDNHPYPNAARKAGEEYAKELGFEVLPAIQYSLAPADFKAQCLTLKQSGANYAYLGNTAGSNISLLKSCETVGVEAQFMANIWGFDESAAEAAGTASNGVVWVVGAATWNDDEPGMKLVREIAGGDDYKPVHYTRGICTAFYLKEALEWADKNGGLTGPNIRQGFYQKADWVPAGLDGVCFPSTWTPEDHRGTVDMYVYQAAYNDGKFSMKRLAETKIERRPEWLGW</sequence>
<dbReference type="InterPro" id="IPR028082">
    <property type="entry name" value="Peripla_BP_I"/>
</dbReference>
<dbReference type="Proteomes" id="UP000075787">
    <property type="component" value="Unassembled WGS sequence"/>
</dbReference>
<reference evidence="6 7" key="1">
    <citation type="submission" date="2015-12" db="EMBL/GenBank/DDBJ databases">
        <title>Genome sequence of Tistrella mobilis MCCC 1A02139.</title>
        <authorList>
            <person name="Lu L."/>
            <person name="Lai Q."/>
            <person name="Shao Z."/>
            <person name="Qian P."/>
        </authorList>
    </citation>
    <scope>NUCLEOTIDE SEQUENCE [LARGE SCALE GENOMIC DNA]</scope>
    <source>
        <strain evidence="6 7">MCCC 1A02139</strain>
    </source>
</reference>
<dbReference type="PANTHER" id="PTHR47235:SF1">
    <property type="entry name" value="BLR6548 PROTEIN"/>
    <property type="match status" value="1"/>
</dbReference>
<dbReference type="EMBL" id="LPZR01000090">
    <property type="protein sequence ID" value="KYO54365.1"/>
    <property type="molecule type" value="Genomic_DNA"/>
</dbReference>
<gene>
    <name evidence="6" type="ORF">AUP44_03440</name>
    <name evidence="5" type="ORF">DCK97_24870</name>
</gene>
<dbReference type="GeneID" id="97243865"/>
<evidence type="ECO:0000259" key="4">
    <source>
        <dbReference type="Pfam" id="PF13458"/>
    </source>
</evidence>
<name>A0A162LCP2_9PROT</name>
<dbReference type="RefSeq" id="WP_062763092.1">
    <property type="nucleotide sequence ID" value="NZ_CP121045.1"/>
</dbReference>
<accession>A0A162LCP2</accession>
<evidence type="ECO:0000313" key="7">
    <source>
        <dbReference type="Proteomes" id="UP000075787"/>
    </source>
</evidence>
<dbReference type="Proteomes" id="UP000257706">
    <property type="component" value="Unassembled WGS sequence"/>
</dbReference>
<feature type="chain" id="PRO_5033731149" evidence="3">
    <location>
        <begin position="25"/>
        <end position="407"/>
    </location>
</feature>
<evidence type="ECO:0000256" key="1">
    <source>
        <dbReference type="ARBA" id="ARBA00010062"/>
    </source>
</evidence>
<dbReference type="OrthoDB" id="24024at2"/>
<dbReference type="PANTHER" id="PTHR47235">
    <property type="entry name" value="BLR6548 PROTEIN"/>
    <property type="match status" value="1"/>
</dbReference>
<comment type="caution">
    <text evidence="6">The sequence shown here is derived from an EMBL/GenBank/DDBJ whole genome shotgun (WGS) entry which is preliminary data.</text>
</comment>
<evidence type="ECO:0000256" key="2">
    <source>
        <dbReference type="ARBA" id="ARBA00022729"/>
    </source>
</evidence>
<dbReference type="Pfam" id="PF13458">
    <property type="entry name" value="Peripla_BP_6"/>
    <property type="match status" value="1"/>
</dbReference>
<dbReference type="CDD" id="cd06334">
    <property type="entry name" value="PBP1_ABC_ligand_binding-like"/>
    <property type="match status" value="1"/>
</dbReference>
<evidence type="ECO:0000313" key="8">
    <source>
        <dbReference type="Proteomes" id="UP000257706"/>
    </source>
</evidence>
<dbReference type="EMBL" id="DMAI01000404">
    <property type="protein sequence ID" value="HAE50650.1"/>
    <property type="molecule type" value="Genomic_DNA"/>
</dbReference>
<evidence type="ECO:0000256" key="3">
    <source>
        <dbReference type="SAM" id="SignalP"/>
    </source>
</evidence>
<dbReference type="SUPFAM" id="SSF53822">
    <property type="entry name" value="Periplasmic binding protein-like I"/>
    <property type="match status" value="1"/>
</dbReference>
<proteinExistence type="inferred from homology"/>
<organism evidence="6 7">
    <name type="scientific">Tistrella mobilis</name>
    <dbReference type="NCBI Taxonomy" id="171437"/>
    <lineage>
        <taxon>Bacteria</taxon>
        <taxon>Pseudomonadati</taxon>
        <taxon>Pseudomonadota</taxon>
        <taxon>Alphaproteobacteria</taxon>
        <taxon>Geminicoccales</taxon>
        <taxon>Geminicoccaceae</taxon>
        <taxon>Tistrella</taxon>
    </lineage>
</organism>
<dbReference type="InterPro" id="IPR028081">
    <property type="entry name" value="Leu-bd"/>
</dbReference>